<feature type="binding site" evidence="8">
    <location>
        <position position="153"/>
    </location>
    <ligand>
        <name>deamido-NAD(+)</name>
        <dbReference type="ChEBI" id="CHEBI:58437"/>
        <note>ligand shared between two neighboring subunits</note>
    </ligand>
</feature>
<keyword evidence="6 8" id="KW-0460">Magnesium</keyword>
<comment type="pathway">
    <text evidence="8">Cofactor biosynthesis; NAD(+) biosynthesis; NAD(+) from deamido-NAD(+) (ammonia route): step 1/1.</text>
</comment>
<dbReference type="HOGENOM" id="CLU_059327_1_1_2"/>
<feature type="binding site" evidence="8">
    <location>
        <position position="133"/>
    </location>
    <ligand>
        <name>ATP</name>
        <dbReference type="ChEBI" id="CHEBI:30616"/>
    </ligand>
</feature>
<dbReference type="HAMAP" id="MF_00193">
    <property type="entry name" value="NadE_ammonia_dep"/>
    <property type="match status" value="1"/>
</dbReference>
<dbReference type="KEGG" id="pis:Pisl_1454"/>
<dbReference type="Pfam" id="PF02540">
    <property type="entry name" value="NAD_synthase"/>
    <property type="match status" value="1"/>
</dbReference>
<dbReference type="AlphaFoldDB" id="A1RUH8"/>
<evidence type="ECO:0000256" key="2">
    <source>
        <dbReference type="ARBA" id="ARBA00022598"/>
    </source>
</evidence>
<evidence type="ECO:0000256" key="7">
    <source>
        <dbReference type="ARBA" id="ARBA00023027"/>
    </source>
</evidence>
<dbReference type="InterPro" id="IPR022926">
    <property type="entry name" value="NH(3)-dep_NAD(+)_synth"/>
</dbReference>
<proteinExistence type="inferred from homology"/>
<dbReference type="CDD" id="cd00553">
    <property type="entry name" value="NAD_synthase"/>
    <property type="match status" value="1"/>
</dbReference>
<evidence type="ECO:0000256" key="10">
    <source>
        <dbReference type="RuleBase" id="RU003812"/>
    </source>
</evidence>
<dbReference type="eggNOG" id="arCOG00069">
    <property type="taxonomic scope" value="Archaea"/>
</dbReference>
<dbReference type="EMBL" id="CP000504">
    <property type="protein sequence ID" value="ABL88610.1"/>
    <property type="molecule type" value="Genomic_DNA"/>
</dbReference>
<keyword evidence="13" id="KW-1185">Reference proteome</keyword>
<evidence type="ECO:0000256" key="1">
    <source>
        <dbReference type="ARBA" id="ARBA00005859"/>
    </source>
</evidence>
<dbReference type="InterPro" id="IPR014729">
    <property type="entry name" value="Rossmann-like_a/b/a_fold"/>
</dbReference>
<dbReference type="STRING" id="384616.Pisl_1454"/>
<comment type="subunit">
    <text evidence="8">Homodimer.</text>
</comment>
<organism evidence="12 13">
    <name type="scientific">Pyrobaculum islandicum (strain DSM 4184 / JCM 9189 / GEO3)</name>
    <dbReference type="NCBI Taxonomy" id="384616"/>
    <lineage>
        <taxon>Archaea</taxon>
        <taxon>Thermoproteota</taxon>
        <taxon>Thermoprotei</taxon>
        <taxon>Thermoproteales</taxon>
        <taxon>Thermoproteaceae</taxon>
        <taxon>Pyrobaculum</taxon>
    </lineage>
</organism>
<feature type="binding site" evidence="8">
    <location>
        <position position="138"/>
    </location>
    <ligand>
        <name>Mg(2+)</name>
        <dbReference type="ChEBI" id="CHEBI:18420"/>
    </ligand>
</feature>
<evidence type="ECO:0000256" key="9">
    <source>
        <dbReference type="RuleBase" id="RU003811"/>
    </source>
</evidence>
<dbReference type="GO" id="GO:0003952">
    <property type="term" value="F:NAD+ synthase (glutamine-hydrolyzing) activity"/>
    <property type="evidence" value="ECO:0007669"/>
    <property type="project" value="InterPro"/>
</dbReference>
<keyword evidence="2 8" id="KW-0436">Ligase</keyword>
<evidence type="ECO:0000256" key="5">
    <source>
        <dbReference type="ARBA" id="ARBA00022840"/>
    </source>
</evidence>
<sequence>MDYSSAKSEITAFIHDYVSSSGAKGVVVGLSGGVDSSTALALAVEALGADRVVALVLPSRYTPQQDVEDAVSLAKQLGVRHFVVQIDQIVSAYSSLPFYDEGDQVARGNLMARVRMSILYYYANRYDMLVLGTGDKSELMLGYFTKYGDGGVDLLPIGDLYKTQVRRMAKHLGVPDRIAEKPSAPRLWAGHTAEGELGISYREVDLVLYAHELGLSKDVIPDATGVSRPKVEKVLALVAENAHKRAPPPVAKLTKSKRYTTRI</sequence>
<dbReference type="GO" id="GO:0005737">
    <property type="term" value="C:cytoplasm"/>
    <property type="evidence" value="ECO:0007669"/>
    <property type="project" value="InterPro"/>
</dbReference>
<keyword evidence="3 8" id="KW-0479">Metal-binding</keyword>
<dbReference type="InterPro" id="IPR022310">
    <property type="entry name" value="NAD/GMP_synthase"/>
</dbReference>
<evidence type="ECO:0000313" key="13">
    <source>
        <dbReference type="Proteomes" id="UP000002595"/>
    </source>
</evidence>
<dbReference type="SUPFAM" id="SSF52402">
    <property type="entry name" value="Adenine nucleotide alpha hydrolases-like"/>
    <property type="match status" value="1"/>
</dbReference>
<feature type="binding site" evidence="8">
    <location>
        <position position="162"/>
    </location>
    <ligand>
        <name>ATP</name>
        <dbReference type="ChEBI" id="CHEBI:30616"/>
    </ligand>
</feature>
<dbReference type="UniPathway" id="UPA00253">
    <property type="reaction ID" value="UER00333"/>
</dbReference>
<feature type="binding site" description="in other chain" evidence="8">
    <location>
        <position position="146"/>
    </location>
    <ligand>
        <name>deamido-NAD(+)</name>
        <dbReference type="ChEBI" id="CHEBI:58437"/>
        <note>ligand shared between two neighboring subunits</note>
    </ligand>
</feature>
<name>A1RUH8_PYRIL</name>
<feature type="binding site" description="in other chain" evidence="8">
    <location>
        <position position="113"/>
    </location>
    <ligand>
        <name>deamido-NAD(+)</name>
        <dbReference type="ChEBI" id="CHEBI:58437"/>
        <note>ligand shared between two neighboring subunits</note>
    </ligand>
</feature>
<feature type="domain" description="NAD/GMP synthase" evidence="11">
    <location>
        <begin position="9"/>
        <end position="248"/>
    </location>
</feature>
<dbReference type="NCBIfam" id="NF010587">
    <property type="entry name" value="PRK13980.1"/>
    <property type="match status" value="1"/>
</dbReference>
<feature type="binding site" description="in other chain" evidence="8">
    <location>
        <begin position="243"/>
        <end position="244"/>
    </location>
    <ligand>
        <name>deamido-NAD(+)</name>
        <dbReference type="ChEBI" id="CHEBI:58437"/>
        <note>ligand shared between two neighboring subunits</note>
    </ligand>
</feature>
<keyword evidence="7 8" id="KW-0520">NAD</keyword>
<dbReference type="EC" id="6.3.1.5" evidence="8 10"/>
<dbReference type="PANTHER" id="PTHR23090:SF9">
    <property type="entry name" value="GLUTAMINE-DEPENDENT NAD(+) SYNTHETASE"/>
    <property type="match status" value="1"/>
</dbReference>
<protein>
    <recommendedName>
        <fullName evidence="8 10">NH(3)-dependent NAD(+) synthetase</fullName>
        <ecNumber evidence="8 10">6.3.1.5</ecNumber>
    </recommendedName>
</protein>
<evidence type="ECO:0000256" key="6">
    <source>
        <dbReference type="ARBA" id="ARBA00022842"/>
    </source>
</evidence>
<dbReference type="GO" id="GO:0004359">
    <property type="term" value="F:glutaminase activity"/>
    <property type="evidence" value="ECO:0007669"/>
    <property type="project" value="InterPro"/>
</dbReference>
<dbReference type="Proteomes" id="UP000002595">
    <property type="component" value="Chromosome"/>
</dbReference>
<comment type="caution">
    <text evidence="8">Lacks conserved residue(s) required for the propagation of feature annotation.</text>
</comment>
<dbReference type="InterPro" id="IPR003694">
    <property type="entry name" value="NAD_synthase"/>
</dbReference>
<feature type="binding site" evidence="8">
    <location>
        <begin position="29"/>
        <end position="36"/>
    </location>
    <ligand>
        <name>ATP</name>
        <dbReference type="ChEBI" id="CHEBI:30616"/>
    </ligand>
</feature>
<dbReference type="FunFam" id="3.40.50.620:FF:000106">
    <property type="entry name" value="Glutamine-dependent NAD(+) synthetase"/>
    <property type="match status" value="1"/>
</dbReference>
<accession>A1RUH8</accession>
<keyword evidence="5 8" id="KW-0067">ATP-binding</keyword>
<dbReference type="GO" id="GO:0009435">
    <property type="term" value="P:NAD+ biosynthetic process"/>
    <property type="evidence" value="ECO:0007669"/>
    <property type="project" value="UniProtKB-UniRule"/>
</dbReference>
<evidence type="ECO:0000313" key="12">
    <source>
        <dbReference type="EMBL" id="ABL88610.1"/>
    </source>
</evidence>
<feature type="binding site" evidence="8">
    <location>
        <position position="35"/>
    </location>
    <ligand>
        <name>Mg(2+)</name>
        <dbReference type="ChEBI" id="CHEBI:18420"/>
    </ligand>
</feature>
<comment type="catalytic activity">
    <reaction evidence="8 10">
        <text>deamido-NAD(+) + NH4(+) + ATP = AMP + diphosphate + NAD(+) + H(+)</text>
        <dbReference type="Rhea" id="RHEA:21188"/>
        <dbReference type="ChEBI" id="CHEBI:15378"/>
        <dbReference type="ChEBI" id="CHEBI:28938"/>
        <dbReference type="ChEBI" id="CHEBI:30616"/>
        <dbReference type="ChEBI" id="CHEBI:33019"/>
        <dbReference type="ChEBI" id="CHEBI:57540"/>
        <dbReference type="ChEBI" id="CHEBI:58437"/>
        <dbReference type="ChEBI" id="CHEBI:456215"/>
        <dbReference type="EC" id="6.3.1.5"/>
    </reaction>
</comment>
<evidence type="ECO:0000256" key="4">
    <source>
        <dbReference type="ARBA" id="ARBA00022741"/>
    </source>
</evidence>
<dbReference type="GO" id="GO:0008795">
    <property type="term" value="F:NAD+ synthase activity"/>
    <property type="evidence" value="ECO:0007669"/>
    <property type="project" value="UniProtKB-UniRule"/>
</dbReference>
<dbReference type="GO" id="GO:0046872">
    <property type="term" value="F:metal ion binding"/>
    <property type="evidence" value="ECO:0007669"/>
    <property type="project" value="UniProtKB-KW"/>
</dbReference>
<comment type="function">
    <text evidence="8">Catalyzes the ATP-dependent amidation of deamido-NAD to form NAD. Uses ammonia as a nitrogen source.</text>
</comment>
<keyword evidence="4 8" id="KW-0547">Nucleotide-binding</keyword>
<gene>
    <name evidence="8" type="primary">nadE</name>
    <name evidence="12" type="ordered locus">Pisl_1454</name>
</gene>
<dbReference type="PANTHER" id="PTHR23090">
    <property type="entry name" value="NH 3 /GLUTAMINE-DEPENDENT NAD + SYNTHETASE"/>
    <property type="match status" value="1"/>
</dbReference>
<evidence type="ECO:0000259" key="11">
    <source>
        <dbReference type="Pfam" id="PF02540"/>
    </source>
</evidence>
<dbReference type="NCBIfam" id="TIGR00552">
    <property type="entry name" value="nadE"/>
    <property type="match status" value="1"/>
</dbReference>
<dbReference type="Gene3D" id="3.40.50.620">
    <property type="entry name" value="HUPs"/>
    <property type="match status" value="1"/>
</dbReference>
<reference evidence="12" key="1">
    <citation type="submission" date="2006-12" db="EMBL/GenBank/DDBJ databases">
        <title>Complete sequence of Pyrobaculum islandicum DSM 4184.</title>
        <authorList>
            <person name="Copeland A."/>
            <person name="Lucas S."/>
            <person name="Lapidus A."/>
            <person name="Barry K."/>
            <person name="Detter J.C."/>
            <person name="Glavina del Rio T."/>
            <person name="Dalin E."/>
            <person name="Tice H."/>
            <person name="Pitluck S."/>
            <person name="Meincke L."/>
            <person name="Brettin T."/>
            <person name="Bruce D."/>
            <person name="Han C."/>
            <person name="Tapia R."/>
            <person name="Gilna P."/>
            <person name="Schmutz J."/>
            <person name="Larimer F."/>
            <person name="Land M."/>
            <person name="Hauser L."/>
            <person name="Kyrpides N."/>
            <person name="Mikhailova N."/>
            <person name="Cozen A.E."/>
            <person name="Fitz-Gibbon S.T."/>
            <person name="House C.H."/>
            <person name="Saltikov C."/>
            <person name="Lowe T."/>
            <person name="Richardson P."/>
        </authorList>
    </citation>
    <scope>NUCLEOTIDE SEQUENCE [LARGE SCALE GENOMIC DNA]</scope>
    <source>
        <strain evidence="12">DSM 4184</strain>
    </source>
</reference>
<dbReference type="GO" id="GO:0005524">
    <property type="term" value="F:ATP binding"/>
    <property type="evidence" value="ECO:0007669"/>
    <property type="project" value="UniProtKB-UniRule"/>
</dbReference>
<evidence type="ECO:0000256" key="3">
    <source>
        <dbReference type="ARBA" id="ARBA00022723"/>
    </source>
</evidence>
<evidence type="ECO:0000256" key="8">
    <source>
        <dbReference type="HAMAP-Rule" id="MF_00193"/>
    </source>
</evidence>
<comment type="similarity">
    <text evidence="1 8 9">Belongs to the NAD synthetase family.</text>
</comment>